<dbReference type="SUPFAM" id="SSF54565">
    <property type="entry name" value="Ribosomal protein S16"/>
    <property type="match status" value="1"/>
</dbReference>
<dbReference type="GO" id="GO:0015935">
    <property type="term" value="C:small ribosomal subunit"/>
    <property type="evidence" value="ECO:0007669"/>
    <property type="project" value="TreeGrafter"/>
</dbReference>
<keyword evidence="2 3" id="KW-0687">Ribonucleoprotein</keyword>
<protein>
    <recommendedName>
        <fullName evidence="3">Small ribosomal subunit protein bS16</fullName>
    </recommendedName>
</protein>
<dbReference type="InterPro" id="IPR000307">
    <property type="entry name" value="Ribosomal_bS16"/>
</dbReference>
<evidence type="ECO:0000313" key="6">
    <source>
        <dbReference type="Proteomes" id="UP000317429"/>
    </source>
</evidence>
<dbReference type="PANTHER" id="PTHR12919:SF20">
    <property type="entry name" value="SMALL RIBOSOMAL SUBUNIT PROTEIN BS16M"/>
    <property type="match status" value="1"/>
</dbReference>
<dbReference type="GO" id="GO:0005737">
    <property type="term" value="C:cytoplasm"/>
    <property type="evidence" value="ECO:0007669"/>
    <property type="project" value="UniProtKB-ARBA"/>
</dbReference>
<sequence>MAVRIRMKKMGKKHRQFFRICAVDRRAPRDGKVLEELGTYDPHVAETDARTILKTDRVAYWLGVGAEPSEKVAVLIKKYGPDGTHIEAQKSALDRVAMAPEIPHPGEPASKPKSKEEVAAEQAAAEAPAEAAPAEGAAEQASTEGEETKQAAEQPAEAAAE</sequence>
<dbReference type="InterPro" id="IPR023803">
    <property type="entry name" value="Ribosomal_bS16_dom_sf"/>
</dbReference>
<keyword evidence="6" id="KW-1185">Reference proteome</keyword>
<dbReference type="HAMAP" id="MF_00385">
    <property type="entry name" value="Ribosomal_bS16"/>
    <property type="match status" value="1"/>
</dbReference>
<dbReference type="RefSeq" id="WP_231954006.1">
    <property type="nucleotide sequence ID" value="NZ_CP036291.1"/>
</dbReference>
<evidence type="ECO:0000256" key="2">
    <source>
        <dbReference type="ARBA" id="ARBA00023274"/>
    </source>
</evidence>
<evidence type="ECO:0000256" key="3">
    <source>
        <dbReference type="HAMAP-Rule" id="MF_00385"/>
    </source>
</evidence>
<dbReference type="AlphaFoldDB" id="A0A518DHC7"/>
<dbReference type="Pfam" id="PF00886">
    <property type="entry name" value="Ribosomal_S16"/>
    <property type="match status" value="1"/>
</dbReference>
<feature type="region of interest" description="Disordered" evidence="4">
    <location>
        <begin position="90"/>
        <end position="161"/>
    </location>
</feature>
<comment type="similarity">
    <text evidence="3">Belongs to the bacterial ribosomal protein bS16 family.</text>
</comment>
<feature type="compositionally biased region" description="Low complexity" evidence="4">
    <location>
        <begin position="120"/>
        <end position="141"/>
    </location>
</feature>
<gene>
    <name evidence="3 5" type="primary">rpsP</name>
    <name evidence="5" type="ORF">Pla175_42930</name>
</gene>
<dbReference type="PANTHER" id="PTHR12919">
    <property type="entry name" value="30S RIBOSOMAL PROTEIN S16"/>
    <property type="match status" value="1"/>
</dbReference>
<proteinExistence type="inferred from homology"/>
<keyword evidence="1 3" id="KW-0689">Ribosomal protein</keyword>
<dbReference type="Gene3D" id="3.30.1320.10">
    <property type="match status" value="1"/>
</dbReference>
<reference evidence="5 6" key="1">
    <citation type="submission" date="2019-02" db="EMBL/GenBank/DDBJ databases">
        <title>Deep-cultivation of Planctomycetes and their phenomic and genomic characterization uncovers novel biology.</title>
        <authorList>
            <person name="Wiegand S."/>
            <person name="Jogler M."/>
            <person name="Boedeker C."/>
            <person name="Pinto D."/>
            <person name="Vollmers J."/>
            <person name="Rivas-Marin E."/>
            <person name="Kohn T."/>
            <person name="Peeters S.H."/>
            <person name="Heuer A."/>
            <person name="Rast P."/>
            <person name="Oberbeckmann S."/>
            <person name="Bunk B."/>
            <person name="Jeske O."/>
            <person name="Meyerdierks A."/>
            <person name="Storesund J.E."/>
            <person name="Kallscheuer N."/>
            <person name="Luecker S."/>
            <person name="Lage O.M."/>
            <person name="Pohl T."/>
            <person name="Merkel B.J."/>
            <person name="Hornburger P."/>
            <person name="Mueller R.-W."/>
            <person name="Bruemmer F."/>
            <person name="Labrenz M."/>
            <person name="Spormann A.M."/>
            <person name="Op den Camp H."/>
            <person name="Overmann J."/>
            <person name="Amann R."/>
            <person name="Jetten M.S.M."/>
            <person name="Mascher T."/>
            <person name="Medema M.H."/>
            <person name="Devos D.P."/>
            <person name="Kaster A.-K."/>
            <person name="Ovreas L."/>
            <person name="Rohde M."/>
            <person name="Galperin M.Y."/>
            <person name="Jogler C."/>
        </authorList>
    </citation>
    <scope>NUCLEOTIDE SEQUENCE [LARGE SCALE GENOMIC DNA]</scope>
    <source>
        <strain evidence="5 6">Pla175</strain>
    </source>
</reference>
<dbReference type="KEGG" id="pnd:Pla175_42930"/>
<dbReference type="NCBIfam" id="TIGR00002">
    <property type="entry name" value="S16"/>
    <property type="match status" value="1"/>
</dbReference>
<accession>A0A518DHC7</accession>
<feature type="compositionally biased region" description="Low complexity" evidence="4">
    <location>
        <begin position="151"/>
        <end position="161"/>
    </location>
</feature>
<dbReference type="EMBL" id="CP036291">
    <property type="protein sequence ID" value="QDU90880.1"/>
    <property type="molecule type" value="Genomic_DNA"/>
</dbReference>
<name>A0A518DHC7_9BACT</name>
<evidence type="ECO:0000256" key="4">
    <source>
        <dbReference type="SAM" id="MobiDB-lite"/>
    </source>
</evidence>
<dbReference type="Proteomes" id="UP000317429">
    <property type="component" value="Chromosome"/>
</dbReference>
<dbReference type="GO" id="GO:0006412">
    <property type="term" value="P:translation"/>
    <property type="evidence" value="ECO:0007669"/>
    <property type="project" value="UniProtKB-UniRule"/>
</dbReference>
<organism evidence="5 6">
    <name type="scientific">Pirellulimonas nuda</name>
    <dbReference type="NCBI Taxonomy" id="2528009"/>
    <lineage>
        <taxon>Bacteria</taxon>
        <taxon>Pseudomonadati</taxon>
        <taxon>Planctomycetota</taxon>
        <taxon>Planctomycetia</taxon>
        <taxon>Pirellulales</taxon>
        <taxon>Lacipirellulaceae</taxon>
        <taxon>Pirellulimonas</taxon>
    </lineage>
</organism>
<evidence type="ECO:0000313" key="5">
    <source>
        <dbReference type="EMBL" id="QDU90880.1"/>
    </source>
</evidence>
<evidence type="ECO:0000256" key="1">
    <source>
        <dbReference type="ARBA" id="ARBA00022980"/>
    </source>
</evidence>
<dbReference type="GO" id="GO:0003735">
    <property type="term" value="F:structural constituent of ribosome"/>
    <property type="evidence" value="ECO:0007669"/>
    <property type="project" value="InterPro"/>
</dbReference>